<dbReference type="GO" id="GO:0008270">
    <property type="term" value="F:zinc ion binding"/>
    <property type="evidence" value="ECO:0007669"/>
    <property type="project" value="UniProtKB-KW"/>
</dbReference>
<accession>T1KPW4</accession>
<proteinExistence type="predicted"/>
<dbReference type="GO" id="GO:0005096">
    <property type="term" value="F:GTPase activator activity"/>
    <property type="evidence" value="ECO:0007669"/>
    <property type="project" value="UniProtKB-KW"/>
</dbReference>
<evidence type="ECO:0000313" key="7">
    <source>
        <dbReference type="EnsemblMetazoa" id="tetur17g01950.1"/>
    </source>
</evidence>
<dbReference type="GO" id="GO:0030100">
    <property type="term" value="P:regulation of endocytosis"/>
    <property type="evidence" value="ECO:0007669"/>
    <property type="project" value="TreeGrafter"/>
</dbReference>
<dbReference type="Pfam" id="PF01412">
    <property type="entry name" value="ArfGap"/>
    <property type="match status" value="1"/>
</dbReference>
<keyword evidence="8" id="KW-1185">Reference proteome</keyword>
<evidence type="ECO:0000256" key="5">
    <source>
        <dbReference type="PROSITE-ProRule" id="PRU00288"/>
    </source>
</evidence>
<keyword evidence="4" id="KW-0862">Zinc</keyword>
<keyword evidence="3 5" id="KW-0863">Zinc-finger</keyword>
<evidence type="ECO:0000313" key="8">
    <source>
        <dbReference type="Proteomes" id="UP000015104"/>
    </source>
</evidence>
<evidence type="ECO:0000256" key="4">
    <source>
        <dbReference type="ARBA" id="ARBA00022833"/>
    </source>
</evidence>
<dbReference type="InterPro" id="IPR037278">
    <property type="entry name" value="ARFGAP/RecO"/>
</dbReference>
<dbReference type="EMBL" id="CAEY01000341">
    <property type="status" value="NOT_ANNOTATED_CDS"/>
    <property type="molecule type" value="Genomic_DNA"/>
</dbReference>
<dbReference type="PANTHER" id="PTHR46395:SF1">
    <property type="entry name" value="ADP-RIBOSYLATION FACTOR GTPASE-ACTIVATING PROTEIN 1"/>
    <property type="match status" value="1"/>
</dbReference>
<feature type="domain" description="Arf-GAP" evidence="6">
    <location>
        <begin position="7"/>
        <end position="41"/>
    </location>
</feature>
<dbReference type="PROSITE" id="PS50115">
    <property type="entry name" value="ARFGAP"/>
    <property type="match status" value="1"/>
</dbReference>
<name>T1KPW4_TETUR</name>
<keyword evidence="1" id="KW-0343">GTPase activation</keyword>
<evidence type="ECO:0000256" key="1">
    <source>
        <dbReference type="ARBA" id="ARBA00022468"/>
    </source>
</evidence>
<dbReference type="PRINTS" id="PR00405">
    <property type="entry name" value="REVINTRACTNG"/>
</dbReference>
<dbReference type="InterPro" id="IPR001164">
    <property type="entry name" value="ArfGAP_dom"/>
</dbReference>
<dbReference type="HOGENOM" id="CLU_3280137_0_0_1"/>
<dbReference type="eggNOG" id="KOG0704">
    <property type="taxonomic scope" value="Eukaryota"/>
</dbReference>
<dbReference type="Proteomes" id="UP000015104">
    <property type="component" value="Unassembled WGS sequence"/>
</dbReference>
<protein>
    <recommendedName>
        <fullName evidence="6">Arf-GAP domain-containing protein</fullName>
    </recommendedName>
</protein>
<evidence type="ECO:0000256" key="3">
    <source>
        <dbReference type="ARBA" id="ARBA00022771"/>
    </source>
</evidence>
<dbReference type="EnsemblMetazoa" id="tetur17g01950.1">
    <property type="protein sequence ID" value="tetur17g01950.1"/>
    <property type="gene ID" value="tetur17g01950"/>
</dbReference>
<dbReference type="PANTHER" id="PTHR46395">
    <property type="entry name" value="ADP-RIBOSYLATION FACTOR GTPASE-ACTIVATING PROTEIN 1"/>
    <property type="match status" value="1"/>
</dbReference>
<evidence type="ECO:0000256" key="2">
    <source>
        <dbReference type="ARBA" id="ARBA00022723"/>
    </source>
</evidence>
<dbReference type="AlphaFoldDB" id="T1KPW4"/>
<dbReference type="GO" id="GO:0032012">
    <property type="term" value="P:regulation of ARF protein signal transduction"/>
    <property type="evidence" value="ECO:0007669"/>
    <property type="project" value="TreeGrafter"/>
</dbReference>
<reference evidence="8" key="1">
    <citation type="submission" date="2011-08" db="EMBL/GenBank/DDBJ databases">
        <authorList>
            <person name="Rombauts S."/>
        </authorList>
    </citation>
    <scope>NUCLEOTIDE SEQUENCE</scope>
    <source>
        <strain evidence="8">London</strain>
    </source>
</reference>
<sequence length="41" mass="4673">MASPRTRQILQELRPTNDNSCFECGALNPQWVSVTHGIWIC</sequence>
<dbReference type="SUPFAM" id="SSF57863">
    <property type="entry name" value="ArfGap/RecO-like zinc finger"/>
    <property type="match status" value="1"/>
</dbReference>
<dbReference type="InterPro" id="IPR038508">
    <property type="entry name" value="ArfGAP_dom_sf"/>
</dbReference>
<dbReference type="Gene3D" id="1.10.220.150">
    <property type="entry name" value="Arf GTPase activating protein"/>
    <property type="match status" value="1"/>
</dbReference>
<reference evidence="7" key="2">
    <citation type="submission" date="2015-06" db="UniProtKB">
        <authorList>
            <consortium name="EnsemblMetazoa"/>
        </authorList>
    </citation>
    <scope>IDENTIFICATION</scope>
</reference>
<dbReference type="GO" id="GO:0000139">
    <property type="term" value="C:Golgi membrane"/>
    <property type="evidence" value="ECO:0007669"/>
    <property type="project" value="TreeGrafter"/>
</dbReference>
<dbReference type="STRING" id="32264.T1KPW4"/>
<keyword evidence="2" id="KW-0479">Metal-binding</keyword>
<evidence type="ECO:0000259" key="6">
    <source>
        <dbReference type="PROSITE" id="PS50115"/>
    </source>
</evidence>
<organism evidence="7 8">
    <name type="scientific">Tetranychus urticae</name>
    <name type="common">Two-spotted spider mite</name>
    <dbReference type="NCBI Taxonomy" id="32264"/>
    <lineage>
        <taxon>Eukaryota</taxon>
        <taxon>Metazoa</taxon>
        <taxon>Ecdysozoa</taxon>
        <taxon>Arthropoda</taxon>
        <taxon>Chelicerata</taxon>
        <taxon>Arachnida</taxon>
        <taxon>Acari</taxon>
        <taxon>Acariformes</taxon>
        <taxon>Trombidiformes</taxon>
        <taxon>Prostigmata</taxon>
        <taxon>Eleutherengona</taxon>
        <taxon>Raphignathae</taxon>
        <taxon>Tetranychoidea</taxon>
        <taxon>Tetranychidae</taxon>
        <taxon>Tetranychus</taxon>
    </lineage>
</organism>